<dbReference type="RefSeq" id="WP_082152410.1">
    <property type="nucleotide sequence ID" value="NZ_LFTY01000001.1"/>
</dbReference>
<evidence type="ECO:0000256" key="2">
    <source>
        <dbReference type="ARBA" id="ARBA00022529"/>
    </source>
</evidence>
<feature type="transmembrane region" description="Helical" evidence="7">
    <location>
        <begin position="75"/>
        <end position="94"/>
    </location>
</feature>
<protein>
    <recommendedName>
        <fullName evidence="6">Lysozyme</fullName>
        <ecNumber evidence="6">3.2.1.17</ecNumber>
    </recommendedName>
</protein>
<keyword evidence="3 6" id="KW-0081">Bacteriolytic enzyme</keyword>
<feature type="transmembrane region" description="Helical" evidence="7">
    <location>
        <begin position="45"/>
        <end position="63"/>
    </location>
</feature>
<evidence type="ECO:0000256" key="4">
    <source>
        <dbReference type="ARBA" id="ARBA00022801"/>
    </source>
</evidence>
<dbReference type="STRING" id="1675527.AIOL_000942"/>
<dbReference type="AlphaFoldDB" id="A0A0J9ED89"/>
<dbReference type="InterPro" id="IPR023346">
    <property type="entry name" value="Lysozyme-like_dom_sf"/>
</dbReference>
<dbReference type="HAMAP" id="MF_04136">
    <property type="entry name" value="SAR_ENDOLYSIN"/>
    <property type="match status" value="1"/>
</dbReference>
<evidence type="ECO:0000313" key="8">
    <source>
        <dbReference type="EMBL" id="KMW60777.1"/>
    </source>
</evidence>
<dbReference type="GO" id="GO:0016998">
    <property type="term" value="P:cell wall macromolecule catabolic process"/>
    <property type="evidence" value="ECO:0007669"/>
    <property type="project" value="InterPro"/>
</dbReference>
<dbReference type="GO" id="GO:0009253">
    <property type="term" value="P:peptidoglycan catabolic process"/>
    <property type="evidence" value="ECO:0007669"/>
    <property type="project" value="InterPro"/>
</dbReference>
<dbReference type="InterPro" id="IPR002196">
    <property type="entry name" value="Glyco_hydro_24"/>
</dbReference>
<dbReference type="InterPro" id="IPR023347">
    <property type="entry name" value="Lysozyme_dom_sf"/>
</dbReference>
<dbReference type="OrthoDB" id="5327667at2"/>
<reference evidence="8 9" key="1">
    <citation type="submission" date="2015-06" db="EMBL/GenBank/DDBJ databases">
        <title>Draft genome sequence of an Alphaproteobacteria species associated to the Mediterranean sponge Oscarella lobularis.</title>
        <authorList>
            <person name="Jourda C."/>
            <person name="Santini S."/>
            <person name="Claverie J.-M."/>
        </authorList>
    </citation>
    <scope>NUCLEOTIDE SEQUENCE [LARGE SCALE GENOMIC DNA]</scope>
    <source>
        <strain evidence="8">IGS</strain>
    </source>
</reference>
<keyword evidence="2 6" id="KW-0929">Antimicrobial</keyword>
<sequence length="276" mass="30046">MKLIANWKSVAKTAHSMWAFYASLFCLLLPEVIFWGFGIDTNPRIWWVLGVALLIYGILGRLWDQGIDRTKMRSPWIVGVMALGLVAVLAMQHGTSLTNVVTGTSAPSVTAEIATPTATPAVTASSDATFLEIAVPFVGRWEGLRLEAYLDIVGVPTVCYGETKGVRLGDSYTKAECDEMLAREIISYRDRLRPAFTSQTLANRLPIPRDVAFTSLAYNVGVSGTSKSTAVRRLNEGSIAGACTALGWWNKAGGRVVRGLVNRRTEETELCMRGVA</sequence>
<keyword evidence="7" id="KW-1133">Transmembrane helix</keyword>
<evidence type="ECO:0000256" key="5">
    <source>
        <dbReference type="ARBA" id="ARBA00023295"/>
    </source>
</evidence>
<dbReference type="GO" id="GO:0031640">
    <property type="term" value="P:killing of cells of another organism"/>
    <property type="evidence" value="ECO:0007669"/>
    <property type="project" value="UniProtKB-KW"/>
</dbReference>
<dbReference type="InterPro" id="IPR043688">
    <property type="entry name" value="SAR_endolysin-like"/>
</dbReference>
<keyword evidence="7" id="KW-0812">Transmembrane</keyword>
<name>A0A0J9ED89_9RHOB</name>
<keyword evidence="5 6" id="KW-0326">Glycosidase</keyword>
<dbReference type="PANTHER" id="PTHR38107">
    <property type="match status" value="1"/>
</dbReference>
<dbReference type="HAMAP" id="MF_04110">
    <property type="entry name" value="ENDOLYSIN_T4"/>
    <property type="match status" value="1"/>
</dbReference>
<accession>A0A0J9ED89</accession>
<keyword evidence="7" id="KW-0472">Membrane</keyword>
<comment type="similarity">
    <text evidence="6">Belongs to the glycosyl hydrolase 24 family.</text>
</comment>
<dbReference type="GO" id="GO:0042742">
    <property type="term" value="P:defense response to bacterium"/>
    <property type="evidence" value="ECO:0007669"/>
    <property type="project" value="UniProtKB-KW"/>
</dbReference>
<keyword evidence="9" id="KW-1185">Reference proteome</keyword>
<dbReference type="PATRIC" id="fig|1675527.3.peg.1003"/>
<dbReference type="EMBL" id="LFTY01000001">
    <property type="protein sequence ID" value="KMW60777.1"/>
    <property type="molecule type" value="Genomic_DNA"/>
</dbReference>
<comment type="caution">
    <text evidence="8">The sequence shown here is derived from an EMBL/GenBank/DDBJ whole genome shotgun (WGS) entry which is preliminary data.</text>
</comment>
<dbReference type="EC" id="3.2.1.17" evidence="6"/>
<proteinExistence type="inferred from homology"/>
<comment type="catalytic activity">
    <reaction evidence="1 6">
        <text>Hydrolysis of (1-&gt;4)-beta-linkages between N-acetylmuramic acid and N-acetyl-D-glucosamine residues in a peptidoglycan and between N-acetyl-D-glucosamine residues in chitodextrins.</text>
        <dbReference type="EC" id="3.2.1.17"/>
    </reaction>
</comment>
<evidence type="ECO:0000256" key="1">
    <source>
        <dbReference type="ARBA" id="ARBA00000632"/>
    </source>
</evidence>
<dbReference type="SUPFAM" id="SSF53955">
    <property type="entry name" value="Lysozyme-like"/>
    <property type="match status" value="1"/>
</dbReference>
<evidence type="ECO:0000256" key="7">
    <source>
        <dbReference type="SAM" id="Phobius"/>
    </source>
</evidence>
<dbReference type="InterPro" id="IPR051018">
    <property type="entry name" value="Bacteriophage_GH24"/>
</dbReference>
<evidence type="ECO:0000256" key="3">
    <source>
        <dbReference type="ARBA" id="ARBA00022638"/>
    </source>
</evidence>
<dbReference type="GO" id="GO:0003796">
    <property type="term" value="F:lysozyme activity"/>
    <property type="evidence" value="ECO:0007669"/>
    <property type="project" value="UniProtKB-EC"/>
</dbReference>
<dbReference type="Pfam" id="PF00959">
    <property type="entry name" value="Phage_lysozyme"/>
    <property type="match status" value="1"/>
</dbReference>
<keyword evidence="4 6" id="KW-0378">Hydrolase</keyword>
<dbReference type="InterPro" id="IPR034690">
    <property type="entry name" value="Endolysin_T4_type"/>
</dbReference>
<gene>
    <name evidence="8" type="ORF">AIOL_000942</name>
</gene>
<dbReference type="CDD" id="cd16900">
    <property type="entry name" value="endolysin_R21-like"/>
    <property type="match status" value="1"/>
</dbReference>
<feature type="transmembrane region" description="Helical" evidence="7">
    <location>
        <begin position="20"/>
        <end position="39"/>
    </location>
</feature>
<dbReference type="Gene3D" id="1.10.530.40">
    <property type="match status" value="1"/>
</dbReference>
<organism evidence="8 9">
    <name type="scientific">Candidatus Rhodobacter oscarellae</name>
    <dbReference type="NCBI Taxonomy" id="1675527"/>
    <lineage>
        <taxon>Bacteria</taxon>
        <taxon>Pseudomonadati</taxon>
        <taxon>Pseudomonadota</taxon>
        <taxon>Alphaproteobacteria</taxon>
        <taxon>Rhodobacterales</taxon>
        <taxon>Rhodobacter group</taxon>
        <taxon>Rhodobacter</taxon>
    </lineage>
</organism>
<evidence type="ECO:0000313" key="9">
    <source>
        <dbReference type="Proteomes" id="UP000037178"/>
    </source>
</evidence>
<dbReference type="PANTHER" id="PTHR38107:SF3">
    <property type="entry name" value="LYSOZYME RRRD-RELATED"/>
    <property type="match status" value="1"/>
</dbReference>
<evidence type="ECO:0000256" key="6">
    <source>
        <dbReference type="RuleBase" id="RU003788"/>
    </source>
</evidence>
<dbReference type="Proteomes" id="UP000037178">
    <property type="component" value="Unassembled WGS sequence"/>
</dbReference>